<proteinExistence type="predicted"/>
<comment type="caution">
    <text evidence="3">The sequence shown here is derived from an EMBL/GenBank/DDBJ whole genome shotgun (WGS) entry which is preliminary data.</text>
</comment>
<dbReference type="Gene3D" id="3.30.9.10">
    <property type="entry name" value="D-Amino Acid Oxidase, subunit A, domain 2"/>
    <property type="match status" value="1"/>
</dbReference>
<evidence type="ECO:0000313" key="4">
    <source>
        <dbReference type="Proteomes" id="UP000244037"/>
    </source>
</evidence>
<keyword evidence="4" id="KW-1185">Reference proteome</keyword>
<evidence type="ECO:0000256" key="1">
    <source>
        <dbReference type="ARBA" id="ARBA00023002"/>
    </source>
</evidence>
<keyword evidence="1" id="KW-0560">Oxidoreductase</keyword>
<dbReference type="SUPFAM" id="SSF51905">
    <property type="entry name" value="FAD/NAD(P)-binding domain"/>
    <property type="match status" value="1"/>
</dbReference>
<dbReference type="PANTHER" id="PTHR13847:SF281">
    <property type="entry name" value="FAD DEPENDENT OXIDOREDUCTASE DOMAIN-CONTAINING PROTEIN"/>
    <property type="match status" value="1"/>
</dbReference>
<dbReference type="EMBL" id="QAYC01000004">
    <property type="protein sequence ID" value="PTW50615.1"/>
    <property type="molecule type" value="Genomic_DNA"/>
</dbReference>
<feature type="domain" description="FAD dependent oxidoreductase" evidence="2">
    <location>
        <begin position="33"/>
        <end position="384"/>
    </location>
</feature>
<organism evidence="3 4">
    <name type="scientific">Rhodovulum kholense</name>
    <dbReference type="NCBI Taxonomy" id="453584"/>
    <lineage>
        <taxon>Bacteria</taxon>
        <taxon>Pseudomonadati</taxon>
        <taxon>Pseudomonadota</taxon>
        <taxon>Alphaproteobacteria</taxon>
        <taxon>Rhodobacterales</taxon>
        <taxon>Paracoccaceae</taxon>
        <taxon>Rhodovulum</taxon>
    </lineage>
</organism>
<dbReference type="AlphaFoldDB" id="A0A8E2VKR2"/>
<dbReference type="RefSeq" id="WP_108025951.1">
    <property type="nucleotide sequence ID" value="NZ_QAYC01000004.1"/>
</dbReference>
<name>A0A8E2VKR2_9RHOB</name>
<gene>
    <name evidence="3" type="ORF">C8N38_104251</name>
</gene>
<dbReference type="InterPro" id="IPR036188">
    <property type="entry name" value="FAD/NAD-bd_sf"/>
</dbReference>
<evidence type="ECO:0000259" key="2">
    <source>
        <dbReference type="Pfam" id="PF01266"/>
    </source>
</evidence>
<dbReference type="PANTHER" id="PTHR13847">
    <property type="entry name" value="SARCOSINE DEHYDROGENASE-RELATED"/>
    <property type="match status" value="1"/>
</dbReference>
<evidence type="ECO:0000313" key="3">
    <source>
        <dbReference type="EMBL" id="PTW50615.1"/>
    </source>
</evidence>
<dbReference type="Proteomes" id="UP000244037">
    <property type="component" value="Unassembled WGS sequence"/>
</dbReference>
<sequence>MLNDPRSHGLWQETAPALALADTPPLTGPAEADCVIVGAGYTGLSAALHLAEAGLRAVVLEAAEVGFGASGRNVGLVNAGMWTLPDQMPKALGPLYGPRLLELLGSAPAEVFALIARHGIACEAVRNGTLHCGVGAAGLAELTERARQWRARGAPVELLDAAEAYHRIGGGSYAGALWDRRAGTVQPLAYARALARAAMAAGAAIHARSPATGIVREGGDWVARSPSGQVRAKWLVLATDVYTRQVAAGLRREQVGLPYFNMATPPLPPEIRATILPGGEGCWDTRQVLSSFRLDAAGRLVFGSVGQLATPDFAVHRAWALRAMHRIFPQLRGIGFATHWFGWIGMTGDHLPRLHLPGENAIAMAGYNGRGIAPGTVFGKAIAAHVAGDLPLEAMPLPVSRLAPAPLRRGRELVFRAGAMALHLLSDH</sequence>
<reference evidence="3 4" key="1">
    <citation type="submission" date="2018-04" db="EMBL/GenBank/DDBJ databases">
        <title>Genomic Encyclopedia of Archaeal and Bacterial Type Strains, Phase II (KMG-II): from individual species to whole genera.</title>
        <authorList>
            <person name="Goeker M."/>
        </authorList>
    </citation>
    <scope>NUCLEOTIDE SEQUENCE [LARGE SCALE GENOMIC DNA]</scope>
    <source>
        <strain evidence="3 4">DSM 19783</strain>
    </source>
</reference>
<dbReference type="Pfam" id="PF01266">
    <property type="entry name" value="DAO"/>
    <property type="match status" value="1"/>
</dbReference>
<dbReference type="Gene3D" id="3.50.50.60">
    <property type="entry name" value="FAD/NAD(P)-binding domain"/>
    <property type="match status" value="1"/>
</dbReference>
<dbReference type="InterPro" id="IPR006076">
    <property type="entry name" value="FAD-dep_OxRdtase"/>
</dbReference>
<dbReference type="GO" id="GO:0016491">
    <property type="term" value="F:oxidoreductase activity"/>
    <property type="evidence" value="ECO:0007669"/>
    <property type="project" value="UniProtKB-KW"/>
</dbReference>
<dbReference type="GO" id="GO:0005737">
    <property type="term" value="C:cytoplasm"/>
    <property type="evidence" value="ECO:0007669"/>
    <property type="project" value="TreeGrafter"/>
</dbReference>
<accession>A0A8E2VKR2</accession>
<protein>
    <submittedName>
        <fullName evidence="3">Glycine/D-amino acid oxidase-like deaminating enzyme</fullName>
    </submittedName>
</protein>
<dbReference type="OrthoDB" id="9806601at2"/>